<dbReference type="InterPro" id="IPR003593">
    <property type="entry name" value="AAA+_ATPase"/>
</dbReference>
<protein>
    <submittedName>
        <fullName evidence="5">ATP-binding cassette domain-containing protein</fullName>
    </submittedName>
</protein>
<evidence type="ECO:0000313" key="5">
    <source>
        <dbReference type="EMBL" id="NDU96034.1"/>
    </source>
</evidence>
<keyword evidence="2" id="KW-0547">Nucleotide-binding</keyword>
<feature type="domain" description="ABC transporter" evidence="4">
    <location>
        <begin position="2"/>
        <end position="233"/>
    </location>
</feature>
<dbReference type="GO" id="GO:0005524">
    <property type="term" value="F:ATP binding"/>
    <property type="evidence" value="ECO:0007669"/>
    <property type="project" value="UniProtKB-KW"/>
</dbReference>
<dbReference type="PANTHER" id="PTHR42781:SF4">
    <property type="entry name" value="SPERMIDINE_PUTRESCINE IMPORT ATP-BINDING PROTEIN POTA"/>
    <property type="match status" value="1"/>
</dbReference>
<dbReference type="Pfam" id="PF00005">
    <property type="entry name" value="ABC_tran"/>
    <property type="match status" value="1"/>
</dbReference>
<dbReference type="PROSITE" id="PS50893">
    <property type="entry name" value="ABC_TRANSPORTER_2"/>
    <property type="match status" value="1"/>
</dbReference>
<name>A0A6L9L6D4_9BACT</name>
<dbReference type="GO" id="GO:0016887">
    <property type="term" value="F:ATP hydrolysis activity"/>
    <property type="evidence" value="ECO:0007669"/>
    <property type="project" value="InterPro"/>
</dbReference>
<dbReference type="InterPro" id="IPR027417">
    <property type="entry name" value="P-loop_NTPase"/>
</dbReference>
<reference evidence="5 6" key="1">
    <citation type="submission" date="2020-02" db="EMBL/GenBank/DDBJ databases">
        <title>Draft genome sequence of two Spirosoma agri KCTC 52727 and Spirosoma terrae KCTC 52035.</title>
        <authorList>
            <person name="Rojas J."/>
            <person name="Ambika Manirajan B."/>
            <person name="Suarez C."/>
            <person name="Ratering S."/>
            <person name="Schnell S."/>
        </authorList>
    </citation>
    <scope>NUCLEOTIDE SEQUENCE [LARGE SCALE GENOMIC DNA]</scope>
    <source>
        <strain evidence="5 6">KCTC 52035</strain>
    </source>
</reference>
<dbReference type="PANTHER" id="PTHR42781">
    <property type="entry name" value="SPERMIDINE/PUTRESCINE IMPORT ATP-BINDING PROTEIN POTA"/>
    <property type="match status" value="1"/>
</dbReference>
<dbReference type="EMBL" id="JAAFZH010000005">
    <property type="protein sequence ID" value="NDU96034.1"/>
    <property type="molecule type" value="Genomic_DNA"/>
</dbReference>
<dbReference type="PROSITE" id="PS00211">
    <property type="entry name" value="ABC_TRANSPORTER_1"/>
    <property type="match status" value="1"/>
</dbReference>
<dbReference type="InterPro" id="IPR003439">
    <property type="entry name" value="ABC_transporter-like_ATP-bd"/>
</dbReference>
<evidence type="ECO:0000256" key="1">
    <source>
        <dbReference type="ARBA" id="ARBA00022448"/>
    </source>
</evidence>
<dbReference type="RefSeq" id="WP_163949266.1">
    <property type="nucleotide sequence ID" value="NZ_JAAFZH010000005.1"/>
</dbReference>
<accession>A0A6L9L6D4</accession>
<dbReference type="Proteomes" id="UP000474175">
    <property type="component" value="Unassembled WGS sequence"/>
</dbReference>
<proteinExistence type="predicted"/>
<keyword evidence="6" id="KW-1185">Reference proteome</keyword>
<comment type="caution">
    <text evidence="5">The sequence shown here is derived from an EMBL/GenBank/DDBJ whole genome shotgun (WGS) entry which is preliminary data.</text>
</comment>
<gene>
    <name evidence="5" type="ORF">GK108_14215</name>
</gene>
<evidence type="ECO:0000256" key="3">
    <source>
        <dbReference type="ARBA" id="ARBA00022840"/>
    </source>
</evidence>
<keyword evidence="3 5" id="KW-0067">ATP-binding</keyword>
<evidence type="ECO:0000313" key="6">
    <source>
        <dbReference type="Proteomes" id="UP000474175"/>
    </source>
</evidence>
<sequence length="277" mass="31077">MIQLDISLPRLFAEGLSDLHIQADLESGSFTALIGPSGSGKTTLLRLLAGLEKPKQGKMVVNGEVWLDTDKRINLSPQERSIGYVFQDAALFPNLTVRRNIQFAASRENATLVDQLIAETGLEPFINQKPVALSGGQRQRVALARALVRRPTMLLLDEPFAALDSEASHQLRQLLLKLHQDWGTTTLLVSHYDTDVAVLADRVIRLSQGRVQSDQTKAQARIKAISPSEPIRQIYFDEAEQEWVIQTDTSLLRSRNPTWSELRINDYIQVSPLFRQD</sequence>
<dbReference type="InterPro" id="IPR017871">
    <property type="entry name" value="ABC_transporter-like_CS"/>
</dbReference>
<evidence type="ECO:0000256" key="2">
    <source>
        <dbReference type="ARBA" id="ARBA00022741"/>
    </source>
</evidence>
<keyword evidence="1" id="KW-0813">Transport</keyword>
<dbReference type="AlphaFoldDB" id="A0A6L9L6D4"/>
<dbReference type="Gene3D" id="3.40.50.300">
    <property type="entry name" value="P-loop containing nucleotide triphosphate hydrolases"/>
    <property type="match status" value="1"/>
</dbReference>
<organism evidence="5 6">
    <name type="scientific">Spirosoma terrae</name>
    <dbReference type="NCBI Taxonomy" id="1968276"/>
    <lineage>
        <taxon>Bacteria</taxon>
        <taxon>Pseudomonadati</taxon>
        <taxon>Bacteroidota</taxon>
        <taxon>Cytophagia</taxon>
        <taxon>Cytophagales</taxon>
        <taxon>Cytophagaceae</taxon>
        <taxon>Spirosoma</taxon>
    </lineage>
</organism>
<dbReference type="SUPFAM" id="SSF52540">
    <property type="entry name" value="P-loop containing nucleoside triphosphate hydrolases"/>
    <property type="match status" value="1"/>
</dbReference>
<dbReference type="InterPro" id="IPR050093">
    <property type="entry name" value="ABC_SmlMolc_Importer"/>
</dbReference>
<dbReference type="SMART" id="SM00382">
    <property type="entry name" value="AAA"/>
    <property type="match status" value="1"/>
</dbReference>
<evidence type="ECO:0000259" key="4">
    <source>
        <dbReference type="PROSITE" id="PS50893"/>
    </source>
</evidence>